<keyword evidence="1" id="KW-0808">Transferase</keyword>
<keyword evidence="4" id="KW-1185">Reference proteome</keyword>
<proteinExistence type="predicted"/>
<keyword evidence="1" id="KW-0418">Kinase</keyword>
<keyword evidence="3" id="KW-0547">Nucleotide-binding</keyword>
<keyword evidence="1" id="KW-0723">Serine/threonine-protein kinase</keyword>
<accession>A0ABW9QT30</accession>
<dbReference type="Proteomes" id="UP000437736">
    <property type="component" value="Unassembled WGS sequence"/>
</dbReference>
<sequence>MRHVAMEFPGEPESVREARAFVGDTLEAWGLPSAVEVAVLLTSEVTTNAVRHAGGPFEVTVEERTPEVLVKVRDGSARPATLRVVPVDAENGRGLPMVRILADRWGSTTLAAGKLVWFAVPAR</sequence>
<protein>
    <submittedName>
        <fullName evidence="3">ATP-binding protein</fullName>
    </submittedName>
</protein>
<dbReference type="EMBL" id="WJHE01000450">
    <property type="protein sequence ID" value="MST33002.1"/>
    <property type="molecule type" value="Genomic_DNA"/>
</dbReference>
<dbReference type="Gene3D" id="3.30.565.10">
    <property type="entry name" value="Histidine kinase-like ATPase, C-terminal domain"/>
    <property type="match status" value="1"/>
</dbReference>
<organism evidence="3 4">
    <name type="scientific">Acidiferrimicrobium australe</name>
    <dbReference type="NCBI Taxonomy" id="2664430"/>
    <lineage>
        <taxon>Bacteria</taxon>
        <taxon>Bacillati</taxon>
        <taxon>Actinomycetota</taxon>
        <taxon>Acidimicrobiia</taxon>
        <taxon>Acidimicrobiales</taxon>
        <taxon>Acidimicrobiaceae</taxon>
        <taxon>Acidiferrimicrobium</taxon>
    </lineage>
</organism>
<keyword evidence="3" id="KW-0067">ATP-binding</keyword>
<name>A0ABW9QT30_9ACTN</name>
<reference evidence="3 4" key="1">
    <citation type="submission" date="2019-11" db="EMBL/GenBank/DDBJ databases">
        <title>Acidiferrimicrobium australis gen. nov., sp. nov., an acidophilic and obligately heterotrophic, member of the Actinobacteria that catalyses dissimilatory oxido- reduction of iron isolated from metal-rich acidic water in Chile.</title>
        <authorList>
            <person name="Gonzalez D."/>
            <person name="Huber K."/>
            <person name="Hedrich S."/>
            <person name="Rojas-Villalobos C."/>
            <person name="Quatrini R."/>
            <person name="Dinamarca M.A."/>
            <person name="Schwarz A."/>
            <person name="Canales C."/>
            <person name="Nancucheo I."/>
        </authorList>
    </citation>
    <scope>NUCLEOTIDE SEQUENCE [LARGE SCALE GENOMIC DNA]</scope>
    <source>
        <strain evidence="3 4">USS-CCA1</strain>
    </source>
</reference>
<dbReference type="CDD" id="cd16936">
    <property type="entry name" value="HATPase_RsbW-like"/>
    <property type="match status" value="1"/>
</dbReference>
<gene>
    <name evidence="3" type="ORF">GHK86_09760</name>
</gene>
<dbReference type="PANTHER" id="PTHR35526:SF3">
    <property type="entry name" value="ANTI-SIGMA-F FACTOR RSBW"/>
    <property type="match status" value="1"/>
</dbReference>
<comment type="caution">
    <text evidence="3">The sequence shown here is derived from an EMBL/GenBank/DDBJ whole genome shotgun (WGS) entry which is preliminary data.</text>
</comment>
<dbReference type="PANTHER" id="PTHR35526">
    <property type="entry name" value="ANTI-SIGMA-F FACTOR RSBW-RELATED"/>
    <property type="match status" value="1"/>
</dbReference>
<evidence type="ECO:0000313" key="3">
    <source>
        <dbReference type="EMBL" id="MST33002.1"/>
    </source>
</evidence>
<dbReference type="InterPro" id="IPR003594">
    <property type="entry name" value="HATPase_dom"/>
</dbReference>
<dbReference type="InterPro" id="IPR050267">
    <property type="entry name" value="Anti-sigma-factor_SerPK"/>
</dbReference>
<evidence type="ECO:0000313" key="4">
    <source>
        <dbReference type="Proteomes" id="UP000437736"/>
    </source>
</evidence>
<dbReference type="Pfam" id="PF13581">
    <property type="entry name" value="HATPase_c_2"/>
    <property type="match status" value="1"/>
</dbReference>
<dbReference type="InterPro" id="IPR036890">
    <property type="entry name" value="HATPase_C_sf"/>
</dbReference>
<feature type="domain" description="Histidine kinase/HSP90-like ATPase" evidence="2">
    <location>
        <begin position="8"/>
        <end position="117"/>
    </location>
</feature>
<dbReference type="GO" id="GO:0005524">
    <property type="term" value="F:ATP binding"/>
    <property type="evidence" value="ECO:0007669"/>
    <property type="project" value="UniProtKB-KW"/>
</dbReference>
<evidence type="ECO:0000256" key="1">
    <source>
        <dbReference type="ARBA" id="ARBA00022527"/>
    </source>
</evidence>
<evidence type="ECO:0000259" key="2">
    <source>
        <dbReference type="Pfam" id="PF13581"/>
    </source>
</evidence>